<keyword evidence="5" id="KW-1185">Reference proteome</keyword>
<feature type="compositionally biased region" description="Low complexity" evidence="1">
    <location>
        <begin position="176"/>
        <end position="193"/>
    </location>
</feature>
<keyword evidence="2" id="KW-1133">Transmembrane helix</keyword>
<evidence type="ECO:0000256" key="3">
    <source>
        <dbReference type="SAM" id="SignalP"/>
    </source>
</evidence>
<evidence type="ECO:0000256" key="2">
    <source>
        <dbReference type="SAM" id="Phobius"/>
    </source>
</evidence>
<name>A0A8E2FB65_9PEZI</name>
<feature type="transmembrane region" description="Helical" evidence="2">
    <location>
        <begin position="208"/>
        <end position="232"/>
    </location>
</feature>
<keyword evidence="3" id="KW-0732">Signal</keyword>
<feature type="compositionally biased region" description="Polar residues" evidence="1">
    <location>
        <begin position="161"/>
        <end position="175"/>
    </location>
</feature>
<feature type="region of interest" description="Disordered" evidence="1">
    <location>
        <begin position="253"/>
        <end position="315"/>
    </location>
</feature>
<evidence type="ECO:0000256" key="1">
    <source>
        <dbReference type="SAM" id="MobiDB-lite"/>
    </source>
</evidence>
<feature type="compositionally biased region" description="Pro residues" evidence="1">
    <location>
        <begin position="268"/>
        <end position="290"/>
    </location>
</feature>
<evidence type="ECO:0000313" key="5">
    <source>
        <dbReference type="Proteomes" id="UP000250140"/>
    </source>
</evidence>
<dbReference type="EMBL" id="KV748646">
    <property type="protein sequence ID" value="OCL13945.1"/>
    <property type="molecule type" value="Genomic_DNA"/>
</dbReference>
<proteinExistence type="predicted"/>
<organism evidence="4 5">
    <name type="scientific">Glonium stellatum</name>
    <dbReference type="NCBI Taxonomy" id="574774"/>
    <lineage>
        <taxon>Eukaryota</taxon>
        <taxon>Fungi</taxon>
        <taxon>Dikarya</taxon>
        <taxon>Ascomycota</taxon>
        <taxon>Pezizomycotina</taxon>
        <taxon>Dothideomycetes</taxon>
        <taxon>Pleosporomycetidae</taxon>
        <taxon>Gloniales</taxon>
        <taxon>Gloniaceae</taxon>
        <taxon>Glonium</taxon>
    </lineage>
</organism>
<feature type="chain" id="PRO_5034608035" evidence="3">
    <location>
        <begin position="23"/>
        <end position="315"/>
    </location>
</feature>
<evidence type="ECO:0000313" key="4">
    <source>
        <dbReference type="EMBL" id="OCL13945.1"/>
    </source>
</evidence>
<protein>
    <submittedName>
        <fullName evidence="4">Uncharacterized protein</fullName>
    </submittedName>
</protein>
<feature type="region of interest" description="Disordered" evidence="1">
    <location>
        <begin position="161"/>
        <end position="203"/>
    </location>
</feature>
<dbReference type="OrthoDB" id="5215637at2759"/>
<dbReference type="Proteomes" id="UP000250140">
    <property type="component" value="Unassembled WGS sequence"/>
</dbReference>
<dbReference type="AlphaFoldDB" id="A0A8E2FB65"/>
<reference evidence="4 5" key="1">
    <citation type="journal article" date="2016" name="Nat. Commun.">
        <title>Ectomycorrhizal ecology is imprinted in the genome of the dominant symbiotic fungus Cenococcum geophilum.</title>
        <authorList>
            <consortium name="DOE Joint Genome Institute"/>
            <person name="Peter M."/>
            <person name="Kohler A."/>
            <person name="Ohm R.A."/>
            <person name="Kuo A."/>
            <person name="Krutzmann J."/>
            <person name="Morin E."/>
            <person name="Arend M."/>
            <person name="Barry K.W."/>
            <person name="Binder M."/>
            <person name="Choi C."/>
            <person name="Clum A."/>
            <person name="Copeland A."/>
            <person name="Grisel N."/>
            <person name="Haridas S."/>
            <person name="Kipfer T."/>
            <person name="LaButti K."/>
            <person name="Lindquist E."/>
            <person name="Lipzen A."/>
            <person name="Maire R."/>
            <person name="Meier B."/>
            <person name="Mihaltcheva S."/>
            <person name="Molinier V."/>
            <person name="Murat C."/>
            <person name="Poggeler S."/>
            <person name="Quandt C.A."/>
            <person name="Sperisen C."/>
            <person name="Tritt A."/>
            <person name="Tisserant E."/>
            <person name="Crous P.W."/>
            <person name="Henrissat B."/>
            <person name="Nehls U."/>
            <person name="Egli S."/>
            <person name="Spatafora J.W."/>
            <person name="Grigoriev I.V."/>
            <person name="Martin F.M."/>
        </authorList>
    </citation>
    <scope>NUCLEOTIDE SEQUENCE [LARGE SCALE GENOMIC DNA]</scope>
    <source>
        <strain evidence="4 5">CBS 207.34</strain>
    </source>
</reference>
<accession>A0A8E2FB65</accession>
<feature type="signal peptide" evidence="3">
    <location>
        <begin position="1"/>
        <end position="22"/>
    </location>
</feature>
<keyword evidence="2" id="KW-0812">Transmembrane</keyword>
<sequence length="315" mass="33191">MRFQILSFSSAIFGLLAHRVGASCYYPDGTFPTDYSYEPCTGDQYSSCCIPSEGDQCLSNGLCYYTGGQYAFRGACTDKTWQASQCFQHCKSGDAASSWDELVSCGGTKYCCYSDGETCCNNDANVFEVSSGTVVNDFAMSTAATTGLPIASATDVGAGAQPTSSTYTSHTGTKQSPNPSGSNAAASTATSTAPLPPPPEPAKQTSHVAIIAGAAAAVIIVIIAVGLAWFCARRRYNKRTQAVAAPANSYPMTSDGFQRLPDKSPRPVEVPVPHSTPAPPYQPPTYPTPPGVVEMESPYAPPQHNQWGHPVHEAP</sequence>
<keyword evidence="2" id="KW-0472">Membrane</keyword>
<gene>
    <name evidence="4" type="ORF">AOQ84DRAFT_74884</name>
</gene>